<evidence type="ECO:0000313" key="2">
    <source>
        <dbReference type="Proteomes" id="UP000034749"/>
    </source>
</evidence>
<gene>
    <name evidence="1" type="ORF">UU24_C0009G0008</name>
</gene>
<sequence>MIQLCAILALQKSVLRTVTGWWRGWVTSLGNKIGNTP</sequence>
<comment type="caution">
    <text evidence="1">The sequence shown here is derived from an EMBL/GenBank/DDBJ whole genome shotgun (WGS) entry which is preliminary data.</text>
</comment>
<dbReference type="Proteomes" id="UP000034749">
    <property type="component" value="Unassembled WGS sequence"/>
</dbReference>
<dbReference type="AlphaFoldDB" id="A0A0G0TQZ1"/>
<protein>
    <submittedName>
        <fullName evidence="1">Uncharacterized protein</fullName>
    </submittedName>
</protein>
<name>A0A0G0TQZ1_9BACT</name>
<organism evidence="1 2">
    <name type="scientific">Candidatus Nomurabacteria bacterium GW2011_GWA2_40_9</name>
    <dbReference type="NCBI Taxonomy" id="1618734"/>
    <lineage>
        <taxon>Bacteria</taxon>
        <taxon>Candidatus Nomuraibacteriota</taxon>
    </lineage>
</organism>
<reference evidence="1 2" key="1">
    <citation type="journal article" date="2015" name="Nature">
        <title>rRNA introns, odd ribosomes, and small enigmatic genomes across a large radiation of phyla.</title>
        <authorList>
            <person name="Brown C.T."/>
            <person name="Hug L.A."/>
            <person name="Thomas B.C."/>
            <person name="Sharon I."/>
            <person name="Castelle C.J."/>
            <person name="Singh A."/>
            <person name="Wilkins M.J."/>
            <person name="Williams K.H."/>
            <person name="Banfield J.F."/>
        </authorList>
    </citation>
    <scope>NUCLEOTIDE SEQUENCE [LARGE SCALE GENOMIC DNA]</scope>
</reference>
<dbReference type="EMBL" id="LBZW01000009">
    <property type="protein sequence ID" value="KKR79409.1"/>
    <property type="molecule type" value="Genomic_DNA"/>
</dbReference>
<proteinExistence type="predicted"/>
<evidence type="ECO:0000313" key="1">
    <source>
        <dbReference type="EMBL" id="KKR79409.1"/>
    </source>
</evidence>
<accession>A0A0G0TQZ1</accession>